<gene>
    <name evidence="1" type="ORF">M8818_001121</name>
</gene>
<accession>A0ACC3SMC1</accession>
<evidence type="ECO:0000313" key="1">
    <source>
        <dbReference type="EMBL" id="KAK8219386.1"/>
    </source>
</evidence>
<organism evidence="1 2">
    <name type="scientific">Zalaria obscura</name>
    <dbReference type="NCBI Taxonomy" id="2024903"/>
    <lineage>
        <taxon>Eukaryota</taxon>
        <taxon>Fungi</taxon>
        <taxon>Dikarya</taxon>
        <taxon>Ascomycota</taxon>
        <taxon>Pezizomycotina</taxon>
        <taxon>Dothideomycetes</taxon>
        <taxon>Dothideomycetidae</taxon>
        <taxon>Dothideales</taxon>
        <taxon>Zalariaceae</taxon>
        <taxon>Zalaria</taxon>
    </lineage>
</organism>
<dbReference type="EMBL" id="JAMKPW020000004">
    <property type="protein sequence ID" value="KAK8219386.1"/>
    <property type="molecule type" value="Genomic_DNA"/>
</dbReference>
<comment type="caution">
    <text evidence="1">The sequence shown here is derived from an EMBL/GenBank/DDBJ whole genome shotgun (WGS) entry which is preliminary data.</text>
</comment>
<reference evidence="1" key="1">
    <citation type="submission" date="2024-02" db="EMBL/GenBank/DDBJ databases">
        <title>Metagenome Assembled Genome of Zalaria obscura JY119.</title>
        <authorList>
            <person name="Vighnesh L."/>
            <person name="Jagadeeshwari U."/>
            <person name="Venkata Ramana C."/>
            <person name="Sasikala C."/>
        </authorList>
    </citation>
    <scope>NUCLEOTIDE SEQUENCE</scope>
    <source>
        <strain evidence="1">JY119</strain>
    </source>
</reference>
<name>A0ACC3SMC1_9PEZI</name>
<proteinExistence type="predicted"/>
<evidence type="ECO:0000313" key="2">
    <source>
        <dbReference type="Proteomes" id="UP001320706"/>
    </source>
</evidence>
<dbReference type="Proteomes" id="UP001320706">
    <property type="component" value="Unassembled WGS sequence"/>
</dbReference>
<keyword evidence="2" id="KW-1185">Reference proteome</keyword>
<sequence length="470" mass="50704">MAEYLITGFSEVLSVLMSQYNDTHSPPFWPASILSIIVGSTILVFARAADLHGGYPWFMFGTAWLCIWTLVAGFAESVVLLNVCRAMQGLAIAAFTPSSFTLFGSIYPKGTRKNLALGIYSASAPLGFYAGICTSASLPKEQIAWYFWIPSILAFITLIVSYLSIPSDRHDRPSLDLKMDWTGAFTITAGLVLVAYALAAGADSQNHKQWATPAILIPFCIGILCLAFAVYIEGWYASCPLLPFDFFRPRAVKPFAIACLFFYGCFGTWLFTTTSFLMNSYNTTGIKLAAWFTPLAAGGFFISVAGSTILHIFPITIMLLLSGLAWIAAPLLLALSDPAAGYWACPFPSMLCGTLGIDMTFLISIIFLSSVQPLKYQGLVGAVASILVNLGISFSLALSQIAGEAASAHDMTDTNQRSMEKANRARFWFAVGSAGVGFVICAVFVRISRAVLDDEKEGQPPAHGVALESV</sequence>
<protein>
    <submittedName>
        <fullName evidence="1">Uncharacterized protein</fullName>
    </submittedName>
</protein>